<reference evidence="2" key="1">
    <citation type="journal article" date="2019" name="Int. J. Syst. Evol. Microbiol.">
        <title>The Global Catalogue of Microorganisms (GCM) 10K type strain sequencing project: providing services to taxonomists for standard genome sequencing and annotation.</title>
        <authorList>
            <consortium name="The Broad Institute Genomics Platform"/>
            <consortium name="The Broad Institute Genome Sequencing Center for Infectious Disease"/>
            <person name="Wu L."/>
            <person name="Ma J."/>
        </authorList>
    </citation>
    <scope>NUCLEOTIDE SEQUENCE [LARGE SCALE GENOMIC DNA]</scope>
    <source>
        <strain evidence="2">JCM 17190</strain>
    </source>
</reference>
<comment type="caution">
    <text evidence="1">The sequence shown here is derived from an EMBL/GenBank/DDBJ whole genome shotgun (WGS) entry which is preliminary data.</text>
</comment>
<organism evidence="1 2">
    <name type="scientific">Celeribacter arenosi</name>
    <dbReference type="NCBI Taxonomy" id="792649"/>
    <lineage>
        <taxon>Bacteria</taxon>
        <taxon>Pseudomonadati</taxon>
        <taxon>Pseudomonadota</taxon>
        <taxon>Alphaproteobacteria</taxon>
        <taxon>Rhodobacterales</taxon>
        <taxon>Roseobacteraceae</taxon>
        <taxon>Celeribacter</taxon>
    </lineage>
</organism>
<gene>
    <name evidence="1" type="ORF">GCM10022404_00970</name>
</gene>
<proteinExistence type="predicted"/>
<name>A0ABP7JSN7_9RHOB</name>
<dbReference type="EMBL" id="BAABDF010000001">
    <property type="protein sequence ID" value="GAA3853421.1"/>
    <property type="molecule type" value="Genomic_DNA"/>
</dbReference>
<protein>
    <submittedName>
        <fullName evidence="1">Uncharacterized protein</fullName>
    </submittedName>
</protein>
<dbReference type="Proteomes" id="UP001399917">
    <property type="component" value="Unassembled WGS sequence"/>
</dbReference>
<evidence type="ECO:0000313" key="2">
    <source>
        <dbReference type="Proteomes" id="UP001399917"/>
    </source>
</evidence>
<accession>A0ABP7JSN7</accession>
<evidence type="ECO:0000313" key="1">
    <source>
        <dbReference type="EMBL" id="GAA3853421.1"/>
    </source>
</evidence>
<sequence>MGYNATIVHVPRAGVDSALGLLGAERTSRDDHHNESPLSIAEREDSALIWYNARARLWPGVRELDQVLTEMSRSGDVAVFDVNDGDVVSTVRFLSGGVAKWAVAHNAETGAKHLQVDAKVPKFVKDIVADHRRDPSKLPAVEVPVAVFEEMTGFRYDCADGAQFRALERAKPAKRKPWWRIW</sequence>
<keyword evidence="2" id="KW-1185">Reference proteome</keyword>
<dbReference type="RefSeq" id="WP_344841975.1">
    <property type="nucleotide sequence ID" value="NZ_BAABDF010000001.1"/>
</dbReference>